<dbReference type="Gene3D" id="3.30.559.10">
    <property type="entry name" value="Chloramphenicol acetyltransferase-like domain"/>
    <property type="match status" value="2"/>
</dbReference>
<evidence type="ECO:0000256" key="1">
    <source>
        <dbReference type="ARBA" id="ARBA00009861"/>
    </source>
</evidence>
<protein>
    <recommendedName>
        <fullName evidence="3">SAM domain-containing protein</fullName>
    </recommendedName>
</protein>
<feature type="compositionally biased region" description="Basic and acidic residues" evidence="2">
    <location>
        <begin position="1"/>
        <end position="18"/>
    </location>
</feature>
<comment type="similarity">
    <text evidence="1">Belongs to the plant acyltransferase family.</text>
</comment>
<dbReference type="AlphaFoldDB" id="A0AAV6HP93"/>
<dbReference type="PANTHER" id="PTHR31642:SF217">
    <property type="entry name" value="OMEGA-HYDROXYPALMITATE O-FERULOYL TRANSFERASE-LIKE ISOFORM X1"/>
    <property type="match status" value="1"/>
</dbReference>
<keyword evidence="5" id="KW-1185">Reference proteome</keyword>
<feature type="compositionally biased region" description="Basic and acidic residues" evidence="2">
    <location>
        <begin position="37"/>
        <end position="60"/>
    </location>
</feature>
<feature type="domain" description="SAM" evidence="3">
    <location>
        <begin position="154"/>
        <end position="198"/>
    </location>
</feature>
<proteinExistence type="inferred from homology"/>
<dbReference type="InterPro" id="IPR013761">
    <property type="entry name" value="SAM/pointed_sf"/>
</dbReference>
<gene>
    <name evidence="4" type="ORF">RHGRI_035983</name>
</gene>
<comment type="caution">
    <text evidence="4">The sequence shown here is derived from an EMBL/GenBank/DDBJ whole genome shotgun (WGS) entry which is preliminary data.</text>
</comment>
<reference evidence="4 5" key="1">
    <citation type="submission" date="2020-08" db="EMBL/GenBank/DDBJ databases">
        <title>Plant Genome Project.</title>
        <authorList>
            <person name="Zhang R.-G."/>
        </authorList>
    </citation>
    <scope>NUCLEOTIDE SEQUENCE [LARGE SCALE GENOMIC DNA]</scope>
    <source>
        <strain evidence="4">WSP0</strain>
        <tissue evidence="4">Leaf</tissue>
    </source>
</reference>
<dbReference type="Pfam" id="PF02458">
    <property type="entry name" value="Transferase"/>
    <property type="match status" value="1"/>
</dbReference>
<evidence type="ECO:0000256" key="2">
    <source>
        <dbReference type="SAM" id="MobiDB-lite"/>
    </source>
</evidence>
<dbReference type="CDD" id="cd09487">
    <property type="entry name" value="SAM_superfamily"/>
    <property type="match status" value="1"/>
</dbReference>
<organism evidence="4 5">
    <name type="scientific">Rhododendron griersonianum</name>
    <dbReference type="NCBI Taxonomy" id="479676"/>
    <lineage>
        <taxon>Eukaryota</taxon>
        <taxon>Viridiplantae</taxon>
        <taxon>Streptophyta</taxon>
        <taxon>Embryophyta</taxon>
        <taxon>Tracheophyta</taxon>
        <taxon>Spermatophyta</taxon>
        <taxon>Magnoliopsida</taxon>
        <taxon>eudicotyledons</taxon>
        <taxon>Gunneridae</taxon>
        <taxon>Pentapetalae</taxon>
        <taxon>asterids</taxon>
        <taxon>Ericales</taxon>
        <taxon>Ericaceae</taxon>
        <taxon>Ericoideae</taxon>
        <taxon>Rhodoreae</taxon>
        <taxon>Rhododendron</taxon>
    </lineage>
</organism>
<dbReference type="InterPro" id="IPR001660">
    <property type="entry name" value="SAM"/>
</dbReference>
<dbReference type="Gene3D" id="1.10.150.50">
    <property type="entry name" value="Transcription Factor, Ets-1"/>
    <property type="match status" value="1"/>
</dbReference>
<accession>A0AAV6HP93</accession>
<dbReference type="EMBL" id="JACTNZ010000013">
    <property type="protein sequence ID" value="KAG5514772.1"/>
    <property type="molecule type" value="Genomic_DNA"/>
</dbReference>
<sequence>MYADRVDTESGRSVKDRLNGSTIDDSGHRRQFTGKRQRQDDDRWEHDLYKDDDPQVSNRRIDSKDLRFKLQKKSILQAIHSGSGSVTAVRDLREKLSGSTYSLPVKSDPPKPKTKANPKPKPLLEGSRKSVIVESPESETKKVASSIPRKKTQQKAESVDSFLQSLGLEKYSITFQAEEVDMTALLHMADEDLKALGIPMLIGNVTGHKQQEDKLSSVRNSWAQTIAFSVTMMLECKISTAESFIVSPLSDSIKTMENLKLVKKTVIHPEKPTKRRRIFLSNIDLGLIAYQESVSFFDPPQINFAEACEKLNRALERLFVHYDFFAGRLVPSLGDGQRLEIDCNGAGVVVVAAETETKLSQLGDLMAPKPDFKQLTGFLNEENEEEMEIKDMPLLFIQLTQLGCGGVAFASRYNHCVLDGVAVREFQANMAALTLGKDMMLIPNPDRTMFRARNPPLINHPHHEYSKPIQCKSNATFVQSSIYDRTHLIHLPPHRIANIKKATMSDGKKLNCTTFQAVAAKIWKARSVASGMEDERISTMLFPVDCRKRVVPQAPIGFSGNALIPGFARASVKELKEEEDYVLVEKVKEGLERLDDEYVRSSIDWLEVNKGVPCREDSFSLVAWWRLGLEEDEFVWGKSKCNTPVSLKPGLVYLLPGPTDEGGLNICLELPNDQIREFHRLMMEG</sequence>
<feature type="region of interest" description="Disordered" evidence="2">
    <location>
        <begin position="100"/>
        <end position="154"/>
    </location>
</feature>
<dbReference type="InterPro" id="IPR023213">
    <property type="entry name" value="CAT-like_dom_sf"/>
</dbReference>
<dbReference type="GO" id="GO:0016747">
    <property type="term" value="F:acyltransferase activity, transferring groups other than amino-acyl groups"/>
    <property type="evidence" value="ECO:0007669"/>
    <property type="project" value="TreeGrafter"/>
</dbReference>
<evidence type="ECO:0000259" key="3">
    <source>
        <dbReference type="PROSITE" id="PS50105"/>
    </source>
</evidence>
<dbReference type="InterPro" id="IPR050317">
    <property type="entry name" value="Plant_Fungal_Acyltransferase"/>
</dbReference>
<dbReference type="Proteomes" id="UP000823749">
    <property type="component" value="Chromosome 13"/>
</dbReference>
<dbReference type="Pfam" id="PF00536">
    <property type="entry name" value="SAM_1"/>
    <property type="match status" value="1"/>
</dbReference>
<name>A0AAV6HP93_9ERIC</name>
<evidence type="ECO:0000313" key="4">
    <source>
        <dbReference type="EMBL" id="KAG5514772.1"/>
    </source>
</evidence>
<dbReference type="SUPFAM" id="SSF47769">
    <property type="entry name" value="SAM/Pointed domain"/>
    <property type="match status" value="1"/>
</dbReference>
<dbReference type="PANTHER" id="PTHR31642">
    <property type="entry name" value="TRICHOTHECENE 3-O-ACETYLTRANSFERASE"/>
    <property type="match status" value="1"/>
</dbReference>
<feature type="region of interest" description="Disordered" evidence="2">
    <location>
        <begin position="1"/>
        <end position="60"/>
    </location>
</feature>
<dbReference type="PROSITE" id="PS50105">
    <property type="entry name" value="SAM_DOMAIN"/>
    <property type="match status" value="1"/>
</dbReference>
<evidence type="ECO:0000313" key="5">
    <source>
        <dbReference type="Proteomes" id="UP000823749"/>
    </source>
</evidence>